<evidence type="ECO:0000313" key="3">
    <source>
        <dbReference type="Proteomes" id="UP000184052"/>
    </source>
</evidence>
<keyword evidence="1" id="KW-0812">Transmembrane</keyword>
<dbReference type="GO" id="GO:0016020">
    <property type="term" value="C:membrane"/>
    <property type="evidence" value="ECO:0007669"/>
    <property type="project" value="InterPro"/>
</dbReference>
<dbReference type="AlphaFoldDB" id="A0A1M6LT30"/>
<dbReference type="NCBIfam" id="TIGR00807">
    <property type="entry name" value="malonate_madL"/>
    <property type="match status" value="1"/>
</dbReference>
<feature type="transmembrane region" description="Helical" evidence="1">
    <location>
        <begin position="29"/>
        <end position="46"/>
    </location>
</feature>
<keyword evidence="1" id="KW-0472">Membrane</keyword>
<feature type="transmembrane region" description="Helical" evidence="1">
    <location>
        <begin position="67"/>
        <end position="87"/>
    </location>
</feature>
<keyword evidence="1" id="KW-1133">Transmembrane helix</keyword>
<keyword evidence="3" id="KW-1185">Reference proteome</keyword>
<dbReference type="Proteomes" id="UP000184052">
    <property type="component" value="Unassembled WGS sequence"/>
</dbReference>
<gene>
    <name evidence="2" type="ORF">SAMN02745751_03262</name>
</gene>
<dbReference type="OrthoDB" id="286752at2"/>
<proteinExistence type="predicted"/>
<evidence type="ECO:0000256" key="1">
    <source>
        <dbReference type="SAM" id="Phobius"/>
    </source>
</evidence>
<dbReference type="InterPro" id="IPR004690">
    <property type="entry name" value="Maln_transptMadL"/>
</dbReference>
<feature type="transmembrane region" description="Helical" evidence="1">
    <location>
        <begin position="93"/>
        <end position="113"/>
    </location>
</feature>
<name>A0A1M6LT30_9FIRM</name>
<accession>A0A1M6LT30</accession>
<protein>
    <submittedName>
        <fullName evidence="2">Malonate transporter, MadL subunit</fullName>
    </submittedName>
</protein>
<dbReference type="EMBL" id="FQZL01000034">
    <property type="protein sequence ID" value="SHJ74236.1"/>
    <property type="molecule type" value="Genomic_DNA"/>
</dbReference>
<dbReference type="RefSeq" id="WP_073050626.1">
    <property type="nucleotide sequence ID" value="NZ_FQZL01000034.1"/>
</dbReference>
<dbReference type="Pfam" id="PF03817">
    <property type="entry name" value="MadL"/>
    <property type="match status" value="1"/>
</dbReference>
<organism evidence="2 3">
    <name type="scientific">Dethiosulfatibacter aminovorans DSM 17477</name>
    <dbReference type="NCBI Taxonomy" id="1121476"/>
    <lineage>
        <taxon>Bacteria</taxon>
        <taxon>Bacillati</taxon>
        <taxon>Bacillota</taxon>
        <taxon>Tissierellia</taxon>
        <taxon>Dethiosulfatibacter</taxon>
    </lineage>
</organism>
<reference evidence="2 3" key="1">
    <citation type="submission" date="2016-11" db="EMBL/GenBank/DDBJ databases">
        <authorList>
            <person name="Jaros S."/>
            <person name="Januszkiewicz K."/>
            <person name="Wedrychowicz H."/>
        </authorList>
    </citation>
    <scope>NUCLEOTIDE SEQUENCE [LARGE SCALE GENOMIC DNA]</scope>
    <source>
        <strain evidence="2 3">DSM 17477</strain>
    </source>
</reference>
<dbReference type="STRING" id="1121476.SAMN02745751_03262"/>
<evidence type="ECO:0000313" key="2">
    <source>
        <dbReference type="EMBL" id="SHJ74236.1"/>
    </source>
</evidence>
<feature type="transmembrane region" description="Helical" evidence="1">
    <location>
        <begin position="5"/>
        <end position="23"/>
    </location>
</feature>
<sequence length="132" mass="13639">MEIYGFGIVAICMYIGSFIGMTLGKVLGISGNVGGVGFAMLMLVVFTNYRESKGKPLSERTQNGIRLLSALYIPIIVAMAANQNVVAAFEGGAVAFLAGGVATIGAILLVPVISKLTAGKNDVEKDLGGKRA</sequence>